<feature type="region of interest" description="Disordered" evidence="1">
    <location>
        <begin position="574"/>
        <end position="625"/>
    </location>
</feature>
<protein>
    <recommendedName>
        <fullName evidence="4">DUF4283 domain-containing protein</fullName>
    </recommendedName>
</protein>
<sequence length="625" mass="70476">MGDRTNCGFLHLVASDDGFDSWWCESRSRLQLGRRLVRLETPSPGGRHPFHCRQVWNETSGDRVSGGCSVCTHLLFVLQDLSNWLESSDWYKVKVLFQEGLYASKGCHNDGFVILLGWDQWQSLQGLSFHGLGFKVQGDERRKSDRLWKLSGNGRKNEETGLPKGKEEGEVADVWVLRERDRVLGETRDRDVRRRVGKEMRWILCFGSGNMSWSRRRRWWFTADMGAGRLEKTITCEGSAKGQETCGNILSDNWPTWRIEKFMGPTVAAGGTFSETNHFLQNSGPTTWSIRGRLGMQIPKEPWSGHDSPIKSAKKVNRFLIYLGVGAQGTKMVSGKDRHCGAQLPKGERRIRRAGTLSLHGMHGIKEIKMDLAANGHSRKEKIESSVGGVQQFIIPAIDEEREEIGGLRFIRSFSSQKRKEKPFRTSEQSKVFSDNPCSFPPEKSLQESMADEVVGMLENLKFTEDELVDVSNAGEEMMEEVDGAEKWAVGDFQGPFQFGEWLKVDMSKGRMNLRRKTGIVYASRAQGKQDKEETREHMMESLEEEGRENINLDKGKAVGQSLARSRTVKRTLKGKNEVGNPFTAKKSRTVSNAIGDEDECSEATSPIKNSAQTVEAGSQPRRDQ</sequence>
<reference evidence="2 3" key="1">
    <citation type="journal article" date="2024" name="G3 (Bethesda)">
        <title>Genome assembly of Hibiscus sabdariffa L. provides insights into metabolisms of medicinal natural products.</title>
        <authorList>
            <person name="Kim T."/>
        </authorList>
    </citation>
    <scope>NUCLEOTIDE SEQUENCE [LARGE SCALE GENOMIC DNA]</scope>
    <source>
        <strain evidence="2">TK-2024</strain>
        <tissue evidence="2">Old leaves</tissue>
    </source>
</reference>
<name>A0ABR2NMJ9_9ROSI</name>
<keyword evidence="3" id="KW-1185">Reference proteome</keyword>
<accession>A0ABR2NMJ9</accession>
<dbReference type="EMBL" id="JBBPBN010000120">
    <property type="protein sequence ID" value="KAK8977409.1"/>
    <property type="molecule type" value="Genomic_DNA"/>
</dbReference>
<gene>
    <name evidence="2" type="ORF">V6N11_049538</name>
</gene>
<proteinExistence type="predicted"/>
<evidence type="ECO:0000313" key="3">
    <source>
        <dbReference type="Proteomes" id="UP001396334"/>
    </source>
</evidence>
<organism evidence="2 3">
    <name type="scientific">Hibiscus sabdariffa</name>
    <name type="common">roselle</name>
    <dbReference type="NCBI Taxonomy" id="183260"/>
    <lineage>
        <taxon>Eukaryota</taxon>
        <taxon>Viridiplantae</taxon>
        <taxon>Streptophyta</taxon>
        <taxon>Embryophyta</taxon>
        <taxon>Tracheophyta</taxon>
        <taxon>Spermatophyta</taxon>
        <taxon>Magnoliopsida</taxon>
        <taxon>eudicotyledons</taxon>
        <taxon>Gunneridae</taxon>
        <taxon>Pentapetalae</taxon>
        <taxon>rosids</taxon>
        <taxon>malvids</taxon>
        <taxon>Malvales</taxon>
        <taxon>Malvaceae</taxon>
        <taxon>Malvoideae</taxon>
        <taxon>Hibiscus</taxon>
    </lineage>
</organism>
<evidence type="ECO:0000256" key="1">
    <source>
        <dbReference type="SAM" id="MobiDB-lite"/>
    </source>
</evidence>
<feature type="compositionally biased region" description="Polar residues" evidence="1">
    <location>
        <begin position="603"/>
        <end position="617"/>
    </location>
</feature>
<evidence type="ECO:0008006" key="4">
    <source>
        <dbReference type="Google" id="ProtNLM"/>
    </source>
</evidence>
<comment type="caution">
    <text evidence="2">The sequence shown here is derived from an EMBL/GenBank/DDBJ whole genome shotgun (WGS) entry which is preliminary data.</text>
</comment>
<dbReference type="Proteomes" id="UP001396334">
    <property type="component" value="Unassembled WGS sequence"/>
</dbReference>
<evidence type="ECO:0000313" key="2">
    <source>
        <dbReference type="EMBL" id="KAK8977409.1"/>
    </source>
</evidence>